<name>A0A1Q6R4T9_9FIRM</name>
<evidence type="ECO:0000256" key="8">
    <source>
        <dbReference type="ARBA" id="ARBA00023170"/>
    </source>
</evidence>
<evidence type="ECO:0000256" key="9">
    <source>
        <dbReference type="ARBA" id="ARBA00023237"/>
    </source>
</evidence>
<evidence type="ECO:0000256" key="1">
    <source>
        <dbReference type="ARBA" id="ARBA00004571"/>
    </source>
</evidence>
<dbReference type="STRING" id="626940.BHW43_06085"/>
<evidence type="ECO:0000256" key="4">
    <source>
        <dbReference type="ARBA" id="ARBA00022692"/>
    </source>
</evidence>
<dbReference type="Pfam" id="PF00593">
    <property type="entry name" value="TonB_dep_Rec_b-barrel"/>
    <property type="match status" value="1"/>
</dbReference>
<dbReference type="InterPro" id="IPR037066">
    <property type="entry name" value="Plug_dom_sf"/>
</dbReference>
<evidence type="ECO:0000313" key="15">
    <source>
        <dbReference type="EMBL" id="OLA37395.1"/>
    </source>
</evidence>
<dbReference type="PANTHER" id="PTHR30069">
    <property type="entry name" value="TONB-DEPENDENT OUTER MEMBRANE RECEPTOR"/>
    <property type="match status" value="1"/>
</dbReference>
<feature type="chain" id="PRO_5012931473" description="TonB-dependent receptor" evidence="12">
    <location>
        <begin position="27"/>
        <end position="600"/>
    </location>
</feature>
<reference evidence="15 16" key="1">
    <citation type="journal article" date="2016" name="Nat. Biotechnol.">
        <title>Measurement of bacterial replication rates in microbial communities.</title>
        <authorList>
            <person name="Brown C.T."/>
            <person name="Olm M.R."/>
            <person name="Thomas B.C."/>
            <person name="Banfield J.F."/>
        </authorList>
    </citation>
    <scope>NUCLEOTIDE SEQUENCE [LARGE SCALE GENOMIC DNA]</scope>
    <source>
        <strain evidence="15">46_33</strain>
    </source>
</reference>
<evidence type="ECO:0000256" key="7">
    <source>
        <dbReference type="ARBA" id="ARBA00023136"/>
    </source>
</evidence>
<dbReference type="AlphaFoldDB" id="A0A1Q6R4T9"/>
<dbReference type="SUPFAM" id="SSF56935">
    <property type="entry name" value="Porins"/>
    <property type="match status" value="1"/>
</dbReference>
<dbReference type="InterPro" id="IPR039426">
    <property type="entry name" value="TonB-dep_rcpt-like"/>
</dbReference>
<dbReference type="EMBL" id="MNTG01000030">
    <property type="protein sequence ID" value="OLA37395.1"/>
    <property type="molecule type" value="Genomic_DNA"/>
</dbReference>
<evidence type="ECO:0000259" key="14">
    <source>
        <dbReference type="Pfam" id="PF07715"/>
    </source>
</evidence>
<organism evidence="15 16">
    <name type="scientific">Phascolarctobacterium succinatutens</name>
    <dbReference type="NCBI Taxonomy" id="626940"/>
    <lineage>
        <taxon>Bacteria</taxon>
        <taxon>Bacillati</taxon>
        <taxon>Bacillota</taxon>
        <taxon>Negativicutes</taxon>
        <taxon>Acidaminococcales</taxon>
        <taxon>Acidaminococcaceae</taxon>
        <taxon>Phascolarctobacterium</taxon>
    </lineage>
</organism>
<keyword evidence="7 10" id="KW-0472">Membrane</keyword>
<dbReference type="InterPro" id="IPR036942">
    <property type="entry name" value="Beta-barrel_TonB_sf"/>
</dbReference>
<evidence type="ECO:0000256" key="6">
    <source>
        <dbReference type="ARBA" id="ARBA00023077"/>
    </source>
</evidence>
<dbReference type="GO" id="GO:0009279">
    <property type="term" value="C:cell outer membrane"/>
    <property type="evidence" value="ECO:0007669"/>
    <property type="project" value="UniProtKB-SubCell"/>
</dbReference>
<dbReference type="InterPro" id="IPR012910">
    <property type="entry name" value="Plug_dom"/>
</dbReference>
<keyword evidence="9 10" id="KW-0998">Cell outer membrane</keyword>
<evidence type="ECO:0000256" key="3">
    <source>
        <dbReference type="ARBA" id="ARBA00022452"/>
    </source>
</evidence>
<evidence type="ECO:0000256" key="11">
    <source>
        <dbReference type="RuleBase" id="RU003357"/>
    </source>
</evidence>
<comment type="caution">
    <text evidence="15">The sequence shown here is derived from an EMBL/GenBank/DDBJ whole genome shotgun (WGS) entry which is preliminary data.</text>
</comment>
<dbReference type="PROSITE" id="PS52016">
    <property type="entry name" value="TONB_DEPENDENT_REC_3"/>
    <property type="match status" value="1"/>
</dbReference>
<dbReference type="Gene3D" id="2.40.170.20">
    <property type="entry name" value="TonB-dependent receptor, beta-barrel domain"/>
    <property type="match status" value="1"/>
</dbReference>
<keyword evidence="5 12" id="KW-0732">Signal</keyword>
<evidence type="ECO:0000256" key="5">
    <source>
        <dbReference type="ARBA" id="ARBA00022729"/>
    </source>
</evidence>
<dbReference type="InterPro" id="IPR000531">
    <property type="entry name" value="Beta-barrel_TonB"/>
</dbReference>
<feature type="domain" description="TonB-dependent receptor-like beta-barrel" evidence="13">
    <location>
        <begin position="197"/>
        <end position="569"/>
    </location>
</feature>
<feature type="signal peptide" evidence="12">
    <location>
        <begin position="1"/>
        <end position="26"/>
    </location>
</feature>
<gene>
    <name evidence="15" type="ORF">BHW43_06085</name>
</gene>
<dbReference type="GO" id="GO:0015344">
    <property type="term" value="F:siderophore uptake transmembrane transporter activity"/>
    <property type="evidence" value="ECO:0007669"/>
    <property type="project" value="TreeGrafter"/>
</dbReference>
<dbReference type="Gene3D" id="2.170.130.10">
    <property type="entry name" value="TonB-dependent receptor, plug domain"/>
    <property type="match status" value="1"/>
</dbReference>
<dbReference type="Proteomes" id="UP000186777">
    <property type="component" value="Unassembled WGS sequence"/>
</dbReference>
<feature type="domain" description="TonB-dependent receptor plug" evidence="14">
    <location>
        <begin position="50"/>
        <end position="151"/>
    </location>
</feature>
<evidence type="ECO:0000256" key="2">
    <source>
        <dbReference type="ARBA" id="ARBA00022448"/>
    </source>
</evidence>
<proteinExistence type="inferred from homology"/>
<keyword evidence="8" id="KW-0675">Receptor</keyword>
<comment type="subcellular location">
    <subcellularLocation>
        <location evidence="1 10">Cell outer membrane</location>
        <topology evidence="1 10">Multi-pass membrane protein</topology>
    </subcellularLocation>
</comment>
<evidence type="ECO:0000256" key="10">
    <source>
        <dbReference type="PROSITE-ProRule" id="PRU01360"/>
    </source>
</evidence>
<evidence type="ECO:0008006" key="17">
    <source>
        <dbReference type="Google" id="ProtNLM"/>
    </source>
</evidence>
<evidence type="ECO:0000313" key="16">
    <source>
        <dbReference type="Proteomes" id="UP000186777"/>
    </source>
</evidence>
<sequence length="600" mass="67234">MSLMSKKMVNSAVALGCMLFAAPVMAHEALNEYVLDPMMVTAARYEKRDVDIPAATEIYDQQKIEKLGANNVMEVVKNIPGFTLTASPTGNTYIGFRGIAKDNVAILVNGIPLNQDGNYDLESISADIIDRIEVVKGGATVLYGSNASAGVINIITNKKAAKNKVLIGFGDKNKFKGAVNVATDKLQLSYSRQQSKDRGFVYKNSGASNYYTGDKLEKDSLNLQYAISDNLSLQYMYSKKVSDCSKSVNGVYKPGFHSDIKYNFGQLRYVNDDLQATVFFRNRDWKFNTSTHQKGHNYGADLQDKFKLGNTMLTVGANYENENTKNSNNIEAAKRDSAAVFFMTETEVSDKTKIFLGAREAYVEESGSKFCPQFQVMHSLGTDDNIYLNVNRSMRAPHVNEQWGTSTQLMNPDLKAENGWNYEFGWKKKLAADELFKVNLYHMDINDRIYSQRNYNGSGKSMFLNANKYRNTGVEVSYEKAASEKFSYNVGVSYGNPEQKLAKGDWQRVDFKLGLHAGVGYNLGKTNANIYANYMAERINGVKPMLDLNLNVKQQITKNDALRFAVYNLLDRDDIRTGSSSGTGAMLEERNWMLSYEHSF</sequence>
<keyword evidence="6 11" id="KW-0798">TonB box</keyword>
<comment type="similarity">
    <text evidence="10 11">Belongs to the TonB-dependent receptor family.</text>
</comment>
<dbReference type="RefSeq" id="WP_303679895.1">
    <property type="nucleotide sequence ID" value="NZ_DBFAMM010000005.1"/>
</dbReference>
<dbReference type="PANTHER" id="PTHR30069:SF29">
    <property type="entry name" value="HEMOGLOBIN AND HEMOGLOBIN-HAPTOGLOBIN-BINDING PROTEIN 1-RELATED"/>
    <property type="match status" value="1"/>
</dbReference>
<dbReference type="CDD" id="cd01347">
    <property type="entry name" value="ligand_gated_channel"/>
    <property type="match status" value="1"/>
</dbReference>
<dbReference type="GO" id="GO:0044718">
    <property type="term" value="P:siderophore transmembrane transport"/>
    <property type="evidence" value="ECO:0007669"/>
    <property type="project" value="TreeGrafter"/>
</dbReference>
<accession>A0A1Q6R4T9</accession>
<evidence type="ECO:0000259" key="13">
    <source>
        <dbReference type="Pfam" id="PF00593"/>
    </source>
</evidence>
<keyword evidence="2 10" id="KW-0813">Transport</keyword>
<keyword evidence="4 10" id="KW-0812">Transmembrane</keyword>
<keyword evidence="3 10" id="KW-1134">Transmembrane beta strand</keyword>
<dbReference type="Pfam" id="PF07715">
    <property type="entry name" value="Plug"/>
    <property type="match status" value="1"/>
</dbReference>
<protein>
    <recommendedName>
        <fullName evidence="17">TonB-dependent receptor</fullName>
    </recommendedName>
</protein>
<evidence type="ECO:0000256" key="12">
    <source>
        <dbReference type="SAM" id="SignalP"/>
    </source>
</evidence>